<dbReference type="EMBL" id="JAWQEG010001435">
    <property type="protein sequence ID" value="KAK3879507.1"/>
    <property type="molecule type" value="Genomic_DNA"/>
</dbReference>
<dbReference type="AlphaFoldDB" id="A0AAE1FS35"/>
<feature type="region of interest" description="Disordered" evidence="1">
    <location>
        <begin position="1"/>
        <end position="41"/>
    </location>
</feature>
<organism evidence="2 3">
    <name type="scientific">Petrolisthes cinctipes</name>
    <name type="common">Flat porcelain crab</name>
    <dbReference type="NCBI Taxonomy" id="88211"/>
    <lineage>
        <taxon>Eukaryota</taxon>
        <taxon>Metazoa</taxon>
        <taxon>Ecdysozoa</taxon>
        <taxon>Arthropoda</taxon>
        <taxon>Crustacea</taxon>
        <taxon>Multicrustacea</taxon>
        <taxon>Malacostraca</taxon>
        <taxon>Eumalacostraca</taxon>
        <taxon>Eucarida</taxon>
        <taxon>Decapoda</taxon>
        <taxon>Pleocyemata</taxon>
        <taxon>Anomura</taxon>
        <taxon>Galatheoidea</taxon>
        <taxon>Porcellanidae</taxon>
        <taxon>Petrolisthes</taxon>
    </lineage>
</organism>
<evidence type="ECO:0000313" key="3">
    <source>
        <dbReference type="Proteomes" id="UP001286313"/>
    </source>
</evidence>
<evidence type="ECO:0000313" key="2">
    <source>
        <dbReference type="EMBL" id="KAK3879507.1"/>
    </source>
</evidence>
<evidence type="ECO:0000256" key="1">
    <source>
        <dbReference type="SAM" id="MobiDB-lite"/>
    </source>
</evidence>
<proteinExistence type="predicted"/>
<feature type="region of interest" description="Disordered" evidence="1">
    <location>
        <begin position="58"/>
        <end position="108"/>
    </location>
</feature>
<keyword evidence="3" id="KW-1185">Reference proteome</keyword>
<gene>
    <name evidence="2" type="ORF">Pcinc_015918</name>
</gene>
<reference evidence="2" key="1">
    <citation type="submission" date="2023-10" db="EMBL/GenBank/DDBJ databases">
        <title>Genome assemblies of two species of porcelain crab, Petrolisthes cinctipes and Petrolisthes manimaculis (Anomura: Porcellanidae).</title>
        <authorList>
            <person name="Angst P."/>
        </authorList>
    </citation>
    <scope>NUCLEOTIDE SEQUENCE</scope>
    <source>
        <strain evidence="2">PB745_01</strain>
        <tissue evidence="2">Gill</tissue>
    </source>
</reference>
<feature type="compositionally biased region" description="Basic residues" evidence="1">
    <location>
        <begin position="25"/>
        <end position="39"/>
    </location>
</feature>
<protein>
    <submittedName>
        <fullName evidence="2">Uncharacterized protein</fullName>
    </submittedName>
</protein>
<comment type="caution">
    <text evidence="2">The sequence shown here is derived from an EMBL/GenBank/DDBJ whole genome shotgun (WGS) entry which is preliminary data.</text>
</comment>
<accession>A0AAE1FS35</accession>
<dbReference type="Proteomes" id="UP001286313">
    <property type="component" value="Unassembled WGS sequence"/>
</dbReference>
<feature type="compositionally biased region" description="Basic and acidic residues" evidence="1">
    <location>
        <begin position="1"/>
        <end position="24"/>
    </location>
</feature>
<name>A0AAE1FS35_PETCI</name>
<sequence>MEKRNKNDGSKSERRGRMKKEYRNRMRRAGHTGSTRKHVWPQSCTSAELTLSPYIRPTQQAAAGRGGARGAESTARGYEGGDGLGRVAGVVGHDSCKQRQQGRPPRGE</sequence>